<dbReference type="SMART" id="SM00558">
    <property type="entry name" value="JmjC"/>
    <property type="match status" value="1"/>
</dbReference>
<dbReference type="AlphaFoldDB" id="A0A5J4Z2J2"/>
<evidence type="ECO:0000259" key="1">
    <source>
        <dbReference type="PROSITE" id="PS51184"/>
    </source>
</evidence>
<evidence type="ECO:0000313" key="3">
    <source>
        <dbReference type="Proteomes" id="UP000324585"/>
    </source>
</evidence>
<dbReference type="Pfam" id="PF13621">
    <property type="entry name" value="Cupin_8"/>
    <property type="match status" value="1"/>
</dbReference>
<dbReference type="PANTHER" id="PTHR12461:SF99">
    <property type="entry name" value="BIFUNCTIONAL PEPTIDASE AND (3S)-LYSYL HYDROXYLASE JMJD7"/>
    <property type="match status" value="1"/>
</dbReference>
<organism evidence="2 3">
    <name type="scientific">Porphyridium purpureum</name>
    <name type="common">Red alga</name>
    <name type="synonym">Porphyridium cruentum</name>
    <dbReference type="NCBI Taxonomy" id="35688"/>
    <lineage>
        <taxon>Eukaryota</taxon>
        <taxon>Rhodophyta</taxon>
        <taxon>Bangiophyceae</taxon>
        <taxon>Porphyridiales</taxon>
        <taxon>Porphyridiaceae</taxon>
        <taxon>Porphyridium</taxon>
    </lineage>
</organism>
<gene>
    <name evidence="2" type="ORF">FVE85_1101</name>
</gene>
<dbReference type="PROSITE" id="PS51184">
    <property type="entry name" value="JMJC"/>
    <property type="match status" value="1"/>
</dbReference>
<evidence type="ECO:0000313" key="2">
    <source>
        <dbReference type="EMBL" id="KAA8497372.1"/>
    </source>
</evidence>
<keyword evidence="3" id="KW-1185">Reference proteome</keyword>
<dbReference type="InterPro" id="IPR003347">
    <property type="entry name" value="JmjC_dom"/>
</dbReference>
<sequence>MAMHERLRALAAEARELWVPSSETVERRSCIGLDPHSFFRDFVARSVPVVLEDGMDEWAARANWTSWTGLRSAVGDSTRVSVNYTPAGLGDHVEHGVFVKPERRVMEFAEFCRQLCEKDYSAGVPYLSEQNDSLRLELPALMADVIEPRFAPAAFGAEADAVNLWIGDEASTTVAHRDYYENLYFMVSGSKQFTLLAPTDLALLERKWVQQAQYEYDAATSEWRTCFEPESPRIPWITSDITDAAALRVLAPEAPAVRITLRAGEMLYLPCNWVHAVQHVASSAPTVAVNYWYSRPDYFISPVHVLTDFVQQLALSPDVAPGGQSVY</sequence>
<dbReference type="OMA" id="YWHDMEF"/>
<dbReference type="SUPFAM" id="SSF51197">
    <property type="entry name" value="Clavaminate synthase-like"/>
    <property type="match status" value="1"/>
</dbReference>
<dbReference type="Proteomes" id="UP000324585">
    <property type="component" value="Unassembled WGS sequence"/>
</dbReference>
<protein>
    <submittedName>
        <fullName evidence="2">JmjC domain-containing protein 7</fullName>
    </submittedName>
</protein>
<comment type="caution">
    <text evidence="2">The sequence shown here is derived from an EMBL/GenBank/DDBJ whole genome shotgun (WGS) entry which is preliminary data.</text>
</comment>
<accession>A0A5J4Z2J2</accession>
<dbReference type="Gene3D" id="2.60.120.10">
    <property type="entry name" value="Jelly Rolls"/>
    <property type="match status" value="1"/>
</dbReference>
<name>A0A5J4Z2J2_PORPP</name>
<proteinExistence type="predicted"/>
<dbReference type="PANTHER" id="PTHR12461">
    <property type="entry name" value="HYPOXIA-INDUCIBLE FACTOR 1 ALPHA INHIBITOR-RELATED"/>
    <property type="match status" value="1"/>
</dbReference>
<dbReference type="InterPro" id="IPR014710">
    <property type="entry name" value="RmlC-like_jellyroll"/>
</dbReference>
<dbReference type="OrthoDB" id="415358at2759"/>
<dbReference type="InterPro" id="IPR041667">
    <property type="entry name" value="Cupin_8"/>
</dbReference>
<reference evidence="3" key="1">
    <citation type="journal article" date="2019" name="Nat. Commun.">
        <title>Expansion of phycobilisome linker gene families in mesophilic red algae.</title>
        <authorList>
            <person name="Lee J."/>
            <person name="Kim D."/>
            <person name="Bhattacharya D."/>
            <person name="Yoon H.S."/>
        </authorList>
    </citation>
    <scope>NUCLEOTIDE SEQUENCE [LARGE SCALE GENOMIC DNA]</scope>
    <source>
        <strain evidence="3">CCMP 1328</strain>
    </source>
</reference>
<dbReference type="EMBL" id="VRMN01000002">
    <property type="protein sequence ID" value="KAA8497372.1"/>
    <property type="molecule type" value="Genomic_DNA"/>
</dbReference>
<feature type="domain" description="JmjC" evidence="1">
    <location>
        <begin position="125"/>
        <end position="310"/>
    </location>
</feature>